<dbReference type="RefSeq" id="WP_386773534.1">
    <property type="nucleotide sequence ID" value="NZ_JBHRUG010000019.1"/>
</dbReference>
<feature type="signal peptide" evidence="2">
    <location>
        <begin position="1"/>
        <end position="23"/>
    </location>
</feature>
<feature type="compositionally biased region" description="Acidic residues" evidence="1">
    <location>
        <begin position="182"/>
        <end position="194"/>
    </location>
</feature>
<protein>
    <submittedName>
        <fullName evidence="3">Uncharacterized protein</fullName>
    </submittedName>
</protein>
<accession>A0ABV7LPC1</accession>
<evidence type="ECO:0000256" key="2">
    <source>
        <dbReference type="SAM" id="SignalP"/>
    </source>
</evidence>
<feature type="chain" id="PRO_5045061888" evidence="2">
    <location>
        <begin position="24"/>
        <end position="194"/>
    </location>
</feature>
<dbReference type="EMBL" id="JBHRUG010000019">
    <property type="protein sequence ID" value="MFC3283999.1"/>
    <property type="molecule type" value="Genomic_DNA"/>
</dbReference>
<keyword evidence="4" id="KW-1185">Reference proteome</keyword>
<evidence type="ECO:0000313" key="3">
    <source>
        <dbReference type="EMBL" id="MFC3283999.1"/>
    </source>
</evidence>
<evidence type="ECO:0000256" key="1">
    <source>
        <dbReference type="SAM" id="MobiDB-lite"/>
    </source>
</evidence>
<sequence>MNPLISTALAGLLSLGLASQSSALMFNRNHVQNAGHWTSMELSLGEERYFRASNMSDYPDTDFSVTFIPDDCRPQLELRVDMGKIAARDETVSADQGAMRVDRSPRHDSEVTLTRERGDSGAYAGFQTAEIYRLLHEMHVGDALRLKIGDEEPWYLAFQLAGAGSALDRAAAMCHEAKQQAPEDDQDREPEDFF</sequence>
<organism evidence="3 4">
    <name type="scientific">Litchfieldella rifensis</name>
    <dbReference type="NCBI Taxonomy" id="762643"/>
    <lineage>
        <taxon>Bacteria</taxon>
        <taxon>Pseudomonadati</taxon>
        <taxon>Pseudomonadota</taxon>
        <taxon>Gammaproteobacteria</taxon>
        <taxon>Oceanospirillales</taxon>
        <taxon>Halomonadaceae</taxon>
        <taxon>Litchfieldella</taxon>
    </lineage>
</organism>
<proteinExistence type="predicted"/>
<dbReference type="Proteomes" id="UP001595579">
    <property type="component" value="Unassembled WGS sequence"/>
</dbReference>
<evidence type="ECO:0000313" key="4">
    <source>
        <dbReference type="Proteomes" id="UP001595579"/>
    </source>
</evidence>
<reference evidence="4" key="1">
    <citation type="journal article" date="2019" name="Int. J. Syst. Evol. Microbiol.">
        <title>The Global Catalogue of Microorganisms (GCM) 10K type strain sequencing project: providing services to taxonomists for standard genome sequencing and annotation.</title>
        <authorList>
            <consortium name="The Broad Institute Genomics Platform"/>
            <consortium name="The Broad Institute Genome Sequencing Center for Infectious Disease"/>
            <person name="Wu L."/>
            <person name="Ma J."/>
        </authorList>
    </citation>
    <scope>NUCLEOTIDE SEQUENCE [LARGE SCALE GENOMIC DNA]</scope>
    <source>
        <strain evidence="4">CECT 7698</strain>
    </source>
</reference>
<name>A0ABV7LPC1_9GAMM</name>
<gene>
    <name evidence="3" type="ORF">ACFOEV_10310</name>
</gene>
<keyword evidence="2" id="KW-0732">Signal</keyword>
<comment type="caution">
    <text evidence="3">The sequence shown here is derived from an EMBL/GenBank/DDBJ whole genome shotgun (WGS) entry which is preliminary data.</text>
</comment>
<feature type="region of interest" description="Disordered" evidence="1">
    <location>
        <begin position="174"/>
        <end position="194"/>
    </location>
</feature>